<accession>A0ABP2RRT7</accession>
<evidence type="ECO:0000313" key="2">
    <source>
        <dbReference type="Proteomes" id="UP000017668"/>
    </source>
</evidence>
<sequence>MFTLNTMLSFTMEEPNALSGYEPATLRRFWVSTIFLSCCEIFPTEFSVRESKAPAFKLVRPVPAKRAARWTMVFVVKGVKTQEALEGC</sequence>
<dbReference type="RefSeq" id="WP_006699147.1">
    <property type="nucleotide sequence ID" value="NZ_AMQQ01000023.1"/>
</dbReference>
<dbReference type="Proteomes" id="UP000017668">
    <property type="component" value="Unassembled WGS sequence"/>
</dbReference>
<reference evidence="1 2" key="1">
    <citation type="journal article" date="2013" name="Genome Announc.">
        <title>Genome Sequence of Rhizobium lupini HPC(L) Isolated from Saline Desert Soil, Kutch (Gujarat).</title>
        <authorList>
            <person name="Agarwal L."/>
            <person name="Purohit H.J."/>
        </authorList>
    </citation>
    <scope>NUCLEOTIDE SEQUENCE [LARGE SCALE GENOMIC DNA]</scope>
    <source>
        <strain evidence="2">HPC(L)</strain>
    </source>
</reference>
<name>A0ABP2RRT7_RHILU</name>
<proteinExistence type="predicted"/>
<dbReference type="EMBL" id="AMQQ01000023">
    <property type="protein sequence ID" value="EKJ94768.1"/>
    <property type="molecule type" value="Genomic_DNA"/>
</dbReference>
<gene>
    <name evidence="1" type="ORF">C241_15748</name>
</gene>
<organism evidence="1 2">
    <name type="scientific">Bradyrhizobium lupini HPC(L)</name>
    <dbReference type="NCBI Taxonomy" id="1229491"/>
    <lineage>
        <taxon>Bacteria</taxon>
        <taxon>Pseudomonadati</taxon>
        <taxon>Pseudomonadota</taxon>
        <taxon>Alphaproteobacteria</taxon>
        <taxon>Hyphomicrobiales</taxon>
        <taxon>Nitrobacteraceae</taxon>
        <taxon>Bradyrhizobium</taxon>
    </lineage>
</organism>
<comment type="caution">
    <text evidence="1">The sequence shown here is derived from an EMBL/GenBank/DDBJ whole genome shotgun (WGS) entry which is preliminary data.</text>
</comment>
<keyword evidence="2" id="KW-1185">Reference proteome</keyword>
<evidence type="ECO:0000313" key="1">
    <source>
        <dbReference type="EMBL" id="EKJ94768.1"/>
    </source>
</evidence>
<protein>
    <submittedName>
        <fullName evidence="1">Uncharacterized protein</fullName>
    </submittedName>
</protein>